<dbReference type="RefSeq" id="WP_014522593.1">
    <property type="nucleotide sequence ID" value="NZ_CP013828.1"/>
</dbReference>
<evidence type="ECO:0000313" key="5">
    <source>
        <dbReference type="Proteomes" id="UP000223596"/>
    </source>
</evidence>
<dbReference type="InterPro" id="IPR050708">
    <property type="entry name" value="T6SS_VgrG/RHS"/>
</dbReference>
<dbReference type="InterPro" id="IPR045351">
    <property type="entry name" value="DUF6531"/>
</dbReference>
<feature type="domain" description="Teneurin-like YD-shell" evidence="3">
    <location>
        <begin position="2263"/>
        <end position="2529"/>
    </location>
</feature>
<dbReference type="InterPro" id="IPR022385">
    <property type="entry name" value="Rhs_assc_core"/>
</dbReference>
<dbReference type="NCBIfam" id="TIGR01643">
    <property type="entry name" value="YD_repeat_2x"/>
    <property type="match status" value="1"/>
</dbReference>
<dbReference type="Pfam" id="PF24681">
    <property type="entry name" value="Kelch_KLHDC2_KLHL20_DRC7"/>
    <property type="match status" value="1"/>
</dbReference>
<dbReference type="Pfam" id="PF01344">
    <property type="entry name" value="Kelch_1"/>
    <property type="match status" value="2"/>
</dbReference>
<dbReference type="Gene3D" id="2.30.30.40">
    <property type="entry name" value="SH3 Domains"/>
    <property type="match status" value="1"/>
</dbReference>
<dbReference type="PANTHER" id="PTHR32305:SF15">
    <property type="entry name" value="PROTEIN RHSA-RELATED"/>
    <property type="match status" value="1"/>
</dbReference>
<dbReference type="InterPro" id="IPR031325">
    <property type="entry name" value="RHS_repeat"/>
</dbReference>
<name>A0AB36TEB0_ACETH</name>
<dbReference type="InterPro" id="IPR015915">
    <property type="entry name" value="Kelch-typ_b-propeller"/>
</dbReference>
<accession>A0AB36TEB0</accession>
<gene>
    <name evidence="4" type="ORF">M972_11624</name>
</gene>
<dbReference type="EMBL" id="PDBW01000001">
    <property type="protein sequence ID" value="PFH01880.1"/>
    <property type="molecule type" value="Genomic_DNA"/>
</dbReference>
<evidence type="ECO:0000313" key="4">
    <source>
        <dbReference type="EMBL" id="PFH01880.1"/>
    </source>
</evidence>
<reference evidence="4 5" key="1">
    <citation type="submission" date="2017-09" db="EMBL/GenBank/DDBJ databases">
        <title>Evaluation of Pacific Biosciences Sequencing Technology to Finishing C. thermocellum Genome Sequences.</title>
        <authorList>
            <person name="Brown S."/>
        </authorList>
    </citation>
    <scope>NUCLEOTIDE SEQUENCE [LARGE SCALE GENOMIC DNA]</scope>
    <source>
        <strain evidence="4 5">AD2</strain>
    </source>
</reference>
<feature type="domain" description="DUF6531" evidence="2">
    <location>
        <begin position="341"/>
        <end position="403"/>
    </location>
</feature>
<evidence type="ECO:0000256" key="1">
    <source>
        <dbReference type="ARBA" id="ARBA00022737"/>
    </source>
</evidence>
<dbReference type="NCBIfam" id="TIGR03696">
    <property type="entry name" value="Rhs_assc_core"/>
    <property type="match status" value="1"/>
</dbReference>
<dbReference type="SMART" id="SM00612">
    <property type="entry name" value="Kelch"/>
    <property type="match status" value="5"/>
</dbReference>
<dbReference type="Proteomes" id="UP000223596">
    <property type="component" value="Unassembled WGS sequence"/>
</dbReference>
<dbReference type="Pfam" id="PF05593">
    <property type="entry name" value="RHS_repeat"/>
    <property type="match status" value="2"/>
</dbReference>
<dbReference type="InterPro" id="IPR056823">
    <property type="entry name" value="TEN-like_YD-shell"/>
</dbReference>
<organism evidence="4 5">
    <name type="scientific">Acetivibrio thermocellus AD2</name>
    <dbReference type="NCBI Taxonomy" id="1138384"/>
    <lineage>
        <taxon>Bacteria</taxon>
        <taxon>Bacillati</taxon>
        <taxon>Bacillota</taxon>
        <taxon>Clostridia</taxon>
        <taxon>Eubacteriales</taxon>
        <taxon>Oscillospiraceae</taxon>
        <taxon>Acetivibrio</taxon>
    </lineage>
</organism>
<dbReference type="Pfam" id="PF20148">
    <property type="entry name" value="DUF6531"/>
    <property type="match status" value="1"/>
</dbReference>
<dbReference type="PANTHER" id="PTHR32305">
    <property type="match status" value="1"/>
</dbReference>
<dbReference type="Gene3D" id="2.120.10.80">
    <property type="entry name" value="Kelch-type beta propeller"/>
    <property type="match status" value="2"/>
</dbReference>
<dbReference type="Pfam" id="PF25023">
    <property type="entry name" value="TEN_YD-shell"/>
    <property type="match status" value="1"/>
</dbReference>
<proteinExistence type="predicted"/>
<evidence type="ECO:0000259" key="3">
    <source>
        <dbReference type="Pfam" id="PF25023"/>
    </source>
</evidence>
<keyword evidence="1" id="KW-0677">Repeat</keyword>
<dbReference type="Gene3D" id="3.90.930.1">
    <property type="match status" value="1"/>
</dbReference>
<evidence type="ECO:0000259" key="2">
    <source>
        <dbReference type="Pfam" id="PF20148"/>
    </source>
</evidence>
<dbReference type="Gene3D" id="2.180.10.10">
    <property type="entry name" value="RHS repeat-associated core"/>
    <property type="match status" value="5"/>
</dbReference>
<dbReference type="InterPro" id="IPR006530">
    <property type="entry name" value="YD"/>
</dbReference>
<dbReference type="InterPro" id="IPR006652">
    <property type="entry name" value="Kelch_1"/>
</dbReference>
<sequence>MIEQFDPNPQPGTTISKASLEPARKGLGLAEVNAKLYAFGGCYPDPQNRDNTIYLDTVSEYDPVKNLWTEYAPGSSPNPNKKMRVPRSNMAVATTDNRIYIIGGFDGFNYLNTVEVYNPSIGEFDNSVAFPAISEAKSGAGAVVIGNKLYVIGGYNGARYSDTVEVCDLSADKPQWTVKPKTSNWMTPRAEFGIATYGGKIYVFGGQGESGYLSSIQEYDPATNTWRTLNTKLTEARAELKALTMSGKIYILGGTNGRASDTVEEFDPYEKTIKKLPRLSRAKSSFGAVVAYNKIYIVGGTDGYKVLSEVHEYFTQVIPGLTYLDGLNGLEGNTGIFDLNGVNNVSGSYSTQVEDFVIDSPAIDVTVTRTYNSNNIKIVNGTVQEDGWSFNFESSISEKKDGIYKRVTASALNLRQEPPNIEQLSYLDPMQWRIIKSLAYGSIVEFQGYIIGNKWIKVRTIDGLHTGWVCADYVEDIDGMEVTYPSGAKVVFRSTGNGKYLPPPGIYDELRSLGNNVFRLTTKDDQITYEYHNGKLVKVIDRYGNTIKYHYEDGKLRKIYDCDPSNENNSIGRILTINYEGDKVKSIQDSTGRIVTYTYNNSGMLETVKDLNGNITKYLYYPADDEIEGQRYRLKTVSKINDSNQEVKILTNVYDGYGRMYKQYDTEGRPTYYLYTDLICDEKGEQPTDKNEVARTVIDKRGKISKEIYNINFAGKPLKTIDAKGRETTYKYEIKHSTGIIDITNYTYNDLKKSPAYYDIRNKNLPEIVTKTFNGSTTKVEKDEKGNILMITYPDNSTVKYSYYENGDLMYEIDQMNRQTFYMYENYESYQENGVTKYRSRLTKIVKPAEPGVVYTSTNPPTDSVLKPSDAVTRYKYVSGPNKIKGCLVEKITYPNGTWITYKYYDNGNLMAKSDKADLSASGNIDAAYKYEYDNCFRVSSETTPVGYVTEYRYNNTNQVTHVIKKDLDGKTVSVHRTYYDYDGRKKKEVNPAMYNSMYDTGKDYIGTASAIYEYDVYGRVTKVTNNIDGISFSSTITEYEYDAEGNLIGKKNYSKASAGANEVLESYYIYEYDSLNRLETTYFKEDDSPDTIAVKLEEYIYEDIYGDSVRKSKKIYRQYLNDGEFAKTEYIYDYAGREVEVIHPDETKVIKTVITYYPNGNVKTLKDPRGSISYYTYRNYDASKNLYFDEKYVPVERLNNNTYEISYSRINYDKAGRKVEEINYVDLIVATLNSDGTYSLASNALAGKKYNSISYSYYNNNKVKQESSSNGKKIEYFYDNDGNLIEETTTFDKDAYGRDRKKSVLYLDYNAYGKPGRTAVLINNEDISKDLVLNGDKVVPFEKLFPVNEQGVTVYGPYEYHSNCSAIVTTYSDFDALGNARRVVYPNNFVENFSYDSLGRVVKKSVTIKDMTNPDTTGRYKTVETITAYNWEGKVAKVEVLAKYEGIVDKLSSTTYEYDGRGFMVKSTTDVTFNKYDAANKTVKQEKESVTVAYEYDTAGRLIAEVSAENYVEGKKPSQTGNYVKYTYYDSGRLKTKSFEGITKRYNPATKSFEDVASSIVIEAYAYDENGNVIKKVDGEAYNKAGGSIDNAYGIEYTYNLANQLKTEKDPEFTSTRADWNYNKKYVYDGIGRVVYEYTAYGKNLMVTKYDSSTPQIAPSKVSASLGLGYALTRYAYDDANRKLDVYVLENIDDPLGDEVRIKTETYDYTGNVKSVTDAKGNRTVYEYNVLGNVRSVTYPSDESIGSDKVEYKYDSMGNVKSEKNSIDVIKEYEYDEQGRMLSSKIYGTGGINKETITRYGYDLQGNLAYEIAPNGNVTRYQYDELGRLIKTVVNNKKLIDPDTKEISTLRTSQHEEYTCYDKNGNVVKEVEIVKSIGKDTKSSVRVYAYKYDNMGRLIEKVDPSGAAIEKINYNLNSAQIQSFDGEDHLKEFEYDKNGRLVTTRDYHDGNVVHEWKQTYDAAGNIFTKDDGRGNETVYIYNWRGQLTEVRLLEFDSVDSSGQKRYKDVKTLTRYTYDANGNMESQSFEGKPAVEYEYNARNLVKRKIYPGTVNNVETYGYYENGALKQKVDRNNVITTYKYYPQGWLAEENAVGAEDYTKRTYTYDNNGNLLEATVETSRGTGNSVIRTYDDLNRVITKAVTGVTGKAVYVYDIVTSTGMIAETTIDQKSNKTTKVYDAVGRLEYVRDGNETAPYIAYYTYYKNGARKSVVYKNGAKEEYEYYNDGLLKKLVNTTSGYTETYVYTYDASHNITSKVDGKGKTVYTYDAQNRLKSVDEKYINRVTVYSYDAAGNREKEEIQLNGSIVQTNTYYYNDLNWLERIVMVGQTNKTVYYGYDNNGNQTSCSDAGTVNEYDEFNQLIKTTITGGSTVENIYNAEGYRIGKKVNGTLTTYVYEYDKVVLELDGGGNANRNVYGLNLLMRTVGKDSYYYMYNGHADVTALINAATGKVDATYYYDAFGNILESTGNVNNNITYAGYQYDKETGLYYLNARMYDPKIARFLQEDTYTGTPDDPLSLNLYVYCANNPLIYYDPTGNLESRISMHLYKPKGAEEILDDFINRATSEGKVALYKIQQASFLITHAIYYSHSLEQKARYIQDALIIAEQARYEYSKHDLIYGRLKYGKEYRKDAKPVDVKDDHYRFRAIFYLLAVDLGYDLFDVDAYDRVNNELPQLLRDIGYNFDWMEFEIAHLNFREDFWLNTAIKNGNGEMAQYALLSLETINGFHHTYKASFASYLSTNLYLSNINKYYSVPSRPIYMKDGTGTKWEQIEAYGYSKPSNTVSLMSNTGNAIPSKGKSNSLQQLFKKNDIPSTLTDDEIAVDLRIQKGFIGGGDNEGTPKTTGAYNPNLSMDIGNGLGKLNGKSINVSEKGLNLVKKHISQFGDIPENQAMINRIESALKNGQPITGADASFYMHEVAEATMMQKGIPYEVAHEAVLQKYNVSPYSVHHPEVIQQFSEWFNQGFKDFWGLK</sequence>
<dbReference type="SUPFAM" id="SSF117281">
    <property type="entry name" value="Kelch motif"/>
    <property type="match status" value="1"/>
</dbReference>
<comment type="caution">
    <text evidence="4">The sequence shown here is derived from an EMBL/GenBank/DDBJ whole genome shotgun (WGS) entry which is preliminary data.</text>
</comment>
<protein>
    <submittedName>
        <fullName evidence="4">RHS repeat-associated protein</fullName>
    </submittedName>
</protein>